<name>A0A7R9MMY0_9ACAR</name>
<feature type="compositionally biased region" description="Acidic residues" evidence="1">
    <location>
        <begin position="36"/>
        <end position="51"/>
    </location>
</feature>
<organism evidence="2">
    <name type="scientific">Oppiella nova</name>
    <dbReference type="NCBI Taxonomy" id="334625"/>
    <lineage>
        <taxon>Eukaryota</taxon>
        <taxon>Metazoa</taxon>
        <taxon>Ecdysozoa</taxon>
        <taxon>Arthropoda</taxon>
        <taxon>Chelicerata</taxon>
        <taxon>Arachnida</taxon>
        <taxon>Acari</taxon>
        <taxon>Acariformes</taxon>
        <taxon>Sarcoptiformes</taxon>
        <taxon>Oribatida</taxon>
        <taxon>Brachypylina</taxon>
        <taxon>Oppioidea</taxon>
        <taxon>Oppiidae</taxon>
        <taxon>Oppiella</taxon>
    </lineage>
</organism>
<dbReference type="OrthoDB" id="5593200at2759"/>
<keyword evidence="3" id="KW-1185">Reference proteome</keyword>
<dbReference type="Proteomes" id="UP000728032">
    <property type="component" value="Unassembled WGS sequence"/>
</dbReference>
<feature type="region of interest" description="Disordered" evidence="1">
    <location>
        <begin position="95"/>
        <end position="140"/>
    </location>
</feature>
<feature type="compositionally biased region" description="Polar residues" evidence="1">
    <location>
        <begin position="123"/>
        <end position="140"/>
    </location>
</feature>
<dbReference type="AlphaFoldDB" id="A0A7R9MMY0"/>
<dbReference type="EMBL" id="OC942133">
    <property type="protein sequence ID" value="CAD7662331.1"/>
    <property type="molecule type" value="Genomic_DNA"/>
</dbReference>
<evidence type="ECO:0000313" key="3">
    <source>
        <dbReference type="Proteomes" id="UP000728032"/>
    </source>
</evidence>
<reference evidence="2" key="1">
    <citation type="submission" date="2020-11" db="EMBL/GenBank/DDBJ databases">
        <authorList>
            <person name="Tran Van P."/>
        </authorList>
    </citation>
    <scope>NUCLEOTIDE SEQUENCE</scope>
</reference>
<feature type="compositionally biased region" description="Low complexity" evidence="1">
    <location>
        <begin position="109"/>
        <end position="122"/>
    </location>
</feature>
<gene>
    <name evidence="2" type="ORF">ONB1V03_LOCUS18891</name>
</gene>
<sequence>MKVMAITVDTNDTPQEERDCSQVSTSEVTTNHMMDAIDDSDSDFDDNASDDPNDRYYELLSTQDLMDGSTQATTYYPHNYTVEWVDWDQYEQTLEQQSSDDTNTHTNYTPSDSSGPSTDTPTEASISETTTGPPSDRQISLSDDRIHQIKSLMSGFEIPKDHIPVWAQEVPEDNWKAFLLPKLQD</sequence>
<evidence type="ECO:0008006" key="4">
    <source>
        <dbReference type="Google" id="ProtNLM"/>
    </source>
</evidence>
<dbReference type="Pfam" id="PF06910">
    <property type="entry name" value="MEA1"/>
    <property type="match status" value="1"/>
</dbReference>
<feature type="non-terminal residue" evidence="2">
    <location>
        <position position="1"/>
    </location>
</feature>
<evidence type="ECO:0000313" key="2">
    <source>
        <dbReference type="EMBL" id="CAD7662331.1"/>
    </source>
</evidence>
<feature type="compositionally biased region" description="Polar residues" evidence="1">
    <location>
        <begin position="21"/>
        <end position="32"/>
    </location>
</feature>
<proteinExistence type="predicted"/>
<evidence type="ECO:0000256" key="1">
    <source>
        <dbReference type="SAM" id="MobiDB-lite"/>
    </source>
</evidence>
<feature type="compositionally biased region" description="Polar residues" evidence="1">
    <location>
        <begin position="95"/>
        <end position="108"/>
    </location>
</feature>
<protein>
    <recommendedName>
        <fullName evidence="4">Male-enhanced antigen 1</fullName>
    </recommendedName>
</protein>
<accession>A0A7R9MMY0</accession>
<feature type="region of interest" description="Disordered" evidence="1">
    <location>
        <begin position="1"/>
        <end position="53"/>
    </location>
</feature>
<dbReference type="EMBL" id="CAJPVJ010027308">
    <property type="protein sequence ID" value="CAG2179467.1"/>
    <property type="molecule type" value="Genomic_DNA"/>
</dbReference>